<evidence type="ECO:0000313" key="2">
    <source>
        <dbReference type="EMBL" id="KAK5626715.1"/>
    </source>
</evidence>
<dbReference type="AlphaFoldDB" id="A0AAN7U6B6"/>
<accession>A0AAN7U6B6</accession>
<feature type="signal peptide" evidence="1">
    <location>
        <begin position="1"/>
        <end position="18"/>
    </location>
</feature>
<sequence>MARRLVTLLPLLDAVANADMFSLGTGKPGRAKPRRAFTAIPPRETGQVGVESDYINSSPQPIQERQNYVDQIPFNFCPEDFGKTPKACDMCGGDSYHHGICNNILLSGRQTFDCVNHGYGCQGYFCECDHDGEDHNPRVTSTTVVDGQTGTVIYEPFTLTEYSNLRSHTTVTLTDLATATYSDEAGGVETAVAVIFAGGIAWLAVCKCADHVWIIVANY</sequence>
<dbReference type="EMBL" id="JAWHQM010000004">
    <property type="protein sequence ID" value="KAK5626715.1"/>
    <property type="molecule type" value="Genomic_DNA"/>
</dbReference>
<reference evidence="2 3" key="1">
    <citation type="submission" date="2023-10" db="EMBL/GenBank/DDBJ databases">
        <title>Draft genome sequence of Xylaria bambusicola isolate GMP-LS, the root and basal stem rot pathogen of sugarcane in Indonesia.</title>
        <authorList>
            <person name="Selvaraj P."/>
            <person name="Muralishankar V."/>
            <person name="Muruganantham S."/>
            <person name="Sp S."/>
            <person name="Haryani S."/>
            <person name="Lau K.J.X."/>
            <person name="Naqvi N.I."/>
        </authorList>
    </citation>
    <scope>NUCLEOTIDE SEQUENCE [LARGE SCALE GENOMIC DNA]</scope>
    <source>
        <strain evidence="2">GMP-LS</strain>
    </source>
</reference>
<protein>
    <submittedName>
        <fullName evidence="2">Uncharacterized protein</fullName>
    </submittedName>
</protein>
<dbReference type="Proteomes" id="UP001305414">
    <property type="component" value="Unassembled WGS sequence"/>
</dbReference>
<keyword evidence="3" id="KW-1185">Reference proteome</keyword>
<gene>
    <name evidence="2" type="ORF">RRF57_002430</name>
</gene>
<comment type="caution">
    <text evidence="2">The sequence shown here is derived from an EMBL/GenBank/DDBJ whole genome shotgun (WGS) entry which is preliminary data.</text>
</comment>
<proteinExistence type="predicted"/>
<organism evidence="2 3">
    <name type="scientific">Xylaria bambusicola</name>
    <dbReference type="NCBI Taxonomy" id="326684"/>
    <lineage>
        <taxon>Eukaryota</taxon>
        <taxon>Fungi</taxon>
        <taxon>Dikarya</taxon>
        <taxon>Ascomycota</taxon>
        <taxon>Pezizomycotina</taxon>
        <taxon>Sordariomycetes</taxon>
        <taxon>Xylariomycetidae</taxon>
        <taxon>Xylariales</taxon>
        <taxon>Xylariaceae</taxon>
        <taxon>Xylaria</taxon>
    </lineage>
</organism>
<feature type="chain" id="PRO_5042940873" evidence="1">
    <location>
        <begin position="19"/>
        <end position="219"/>
    </location>
</feature>
<evidence type="ECO:0000256" key="1">
    <source>
        <dbReference type="SAM" id="SignalP"/>
    </source>
</evidence>
<keyword evidence="1" id="KW-0732">Signal</keyword>
<evidence type="ECO:0000313" key="3">
    <source>
        <dbReference type="Proteomes" id="UP001305414"/>
    </source>
</evidence>
<name>A0AAN7U6B6_9PEZI</name>